<feature type="chain" id="PRO_5042278398" evidence="1">
    <location>
        <begin position="26"/>
        <end position="155"/>
    </location>
</feature>
<evidence type="ECO:0000313" key="2">
    <source>
        <dbReference type="EMBL" id="KAK3317489.1"/>
    </source>
</evidence>
<evidence type="ECO:0000313" key="3">
    <source>
        <dbReference type="Proteomes" id="UP001286456"/>
    </source>
</evidence>
<evidence type="ECO:0000256" key="1">
    <source>
        <dbReference type="SAM" id="SignalP"/>
    </source>
</evidence>
<sequence length="155" mass="16463">MATIKQVLITLAITAVSALASPALSTNATATPTAGAPKPAVSQISKGKELEDFLAGWPYTPDGSIDVTNTKLAAELIKFHKSHSSNTTSTLTKRSGNCDQGSCPDFFAAFDLAHRIWKDNGDKSCYIATTDYFGYCGAMVASKISHPIQEVACTW</sequence>
<dbReference type="EMBL" id="JAUEPO010000007">
    <property type="protein sequence ID" value="KAK3317489.1"/>
    <property type="molecule type" value="Genomic_DNA"/>
</dbReference>
<accession>A0AAE0I3B0</accession>
<dbReference type="Proteomes" id="UP001286456">
    <property type="component" value="Unassembled WGS sequence"/>
</dbReference>
<reference evidence="2" key="2">
    <citation type="submission" date="2023-06" db="EMBL/GenBank/DDBJ databases">
        <authorList>
            <consortium name="Lawrence Berkeley National Laboratory"/>
            <person name="Haridas S."/>
            <person name="Hensen N."/>
            <person name="Bonometti L."/>
            <person name="Westerberg I."/>
            <person name="Brannstrom I.O."/>
            <person name="Guillou S."/>
            <person name="Cros-Aarteil S."/>
            <person name="Calhoun S."/>
            <person name="Kuo A."/>
            <person name="Mondo S."/>
            <person name="Pangilinan J."/>
            <person name="Riley R."/>
            <person name="Labutti K."/>
            <person name="Andreopoulos B."/>
            <person name="Lipzen A."/>
            <person name="Chen C."/>
            <person name="Yanf M."/>
            <person name="Daum C."/>
            <person name="Ng V."/>
            <person name="Clum A."/>
            <person name="Steindorff A."/>
            <person name="Ohm R."/>
            <person name="Martin F."/>
            <person name="Silar P."/>
            <person name="Natvig D."/>
            <person name="Lalanne C."/>
            <person name="Gautier V."/>
            <person name="Ament-Velasquez S.L."/>
            <person name="Kruys A."/>
            <person name="Hutchinson M.I."/>
            <person name="Powell A.J."/>
            <person name="Barry K."/>
            <person name="Miller A.N."/>
            <person name="Grigoriev I.V."/>
            <person name="Debuchy R."/>
            <person name="Gladieux P."/>
            <person name="Thoren M.H."/>
            <person name="Johannesson H."/>
        </authorList>
    </citation>
    <scope>NUCLEOTIDE SEQUENCE</scope>
    <source>
        <strain evidence="2">SMH4131-1</strain>
    </source>
</reference>
<reference evidence="2" key="1">
    <citation type="journal article" date="2023" name="Mol. Phylogenet. Evol.">
        <title>Genome-scale phylogeny and comparative genomics of the fungal order Sordariales.</title>
        <authorList>
            <person name="Hensen N."/>
            <person name="Bonometti L."/>
            <person name="Westerberg I."/>
            <person name="Brannstrom I.O."/>
            <person name="Guillou S."/>
            <person name="Cros-Aarteil S."/>
            <person name="Calhoun S."/>
            <person name="Haridas S."/>
            <person name="Kuo A."/>
            <person name="Mondo S."/>
            <person name="Pangilinan J."/>
            <person name="Riley R."/>
            <person name="LaButti K."/>
            <person name="Andreopoulos B."/>
            <person name="Lipzen A."/>
            <person name="Chen C."/>
            <person name="Yan M."/>
            <person name="Daum C."/>
            <person name="Ng V."/>
            <person name="Clum A."/>
            <person name="Steindorff A."/>
            <person name="Ohm R.A."/>
            <person name="Martin F."/>
            <person name="Silar P."/>
            <person name="Natvig D.O."/>
            <person name="Lalanne C."/>
            <person name="Gautier V."/>
            <person name="Ament-Velasquez S.L."/>
            <person name="Kruys A."/>
            <person name="Hutchinson M.I."/>
            <person name="Powell A.J."/>
            <person name="Barry K."/>
            <person name="Miller A.N."/>
            <person name="Grigoriev I.V."/>
            <person name="Debuchy R."/>
            <person name="Gladieux P."/>
            <person name="Hiltunen Thoren M."/>
            <person name="Johannesson H."/>
        </authorList>
    </citation>
    <scope>NUCLEOTIDE SEQUENCE</scope>
    <source>
        <strain evidence="2">SMH4131-1</strain>
    </source>
</reference>
<keyword evidence="1" id="KW-0732">Signal</keyword>
<proteinExistence type="predicted"/>
<name>A0AAE0I3B0_9PEZI</name>
<protein>
    <submittedName>
        <fullName evidence="2">Uncharacterized protein</fullName>
    </submittedName>
</protein>
<keyword evidence="3" id="KW-1185">Reference proteome</keyword>
<dbReference type="AlphaFoldDB" id="A0AAE0I3B0"/>
<gene>
    <name evidence="2" type="ORF">B0T19DRAFT_446454</name>
</gene>
<feature type="signal peptide" evidence="1">
    <location>
        <begin position="1"/>
        <end position="25"/>
    </location>
</feature>
<organism evidence="2 3">
    <name type="scientific">Cercophora scortea</name>
    <dbReference type="NCBI Taxonomy" id="314031"/>
    <lineage>
        <taxon>Eukaryota</taxon>
        <taxon>Fungi</taxon>
        <taxon>Dikarya</taxon>
        <taxon>Ascomycota</taxon>
        <taxon>Pezizomycotina</taxon>
        <taxon>Sordariomycetes</taxon>
        <taxon>Sordariomycetidae</taxon>
        <taxon>Sordariales</taxon>
        <taxon>Lasiosphaeriaceae</taxon>
        <taxon>Cercophora</taxon>
    </lineage>
</organism>
<comment type="caution">
    <text evidence="2">The sequence shown here is derived from an EMBL/GenBank/DDBJ whole genome shotgun (WGS) entry which is preliminary data.</text>
</comment>